<dbReference type="PANTHER" id="PTHR30121">
    <property type="entry name" value="UNCHARACTERIZED PROTEIN YJGR-RELATED"/>
    <property type="match status" value="1"/>
</dbReference>
<dbReference type="Pfam" id="PF01935">
    <property type="entry name" value="DUF87"/>
    <property type="match status" value="1"/>
</dbReference>
<comment type="caution">
    <text evidence="2">The sequence shown here is derived from an EMBL/GenBank/DDBJ whole genome shotgun (WGS) entry which is preliminary data.</text>
</comment>
<evidence type="ECO:0000256" key="1">
    <source>
        <dbReference type="SAM" id="MobiDB-lite"/>
    </source>
</evidence>
<dbReference type="InterPro" id="IPR002789">
    <property type="entry name" value="HerA_central"/>
</dbReference>
<dbReference type="OrthoDB" id="9806951at2"/>
<organism evidence="2 3">
    <name type="scientific">Prevotella jejuni</name>
    <dbReference type="NCBI Taxonomy" id="1177574"/>
    <lineage>
        <taxon>Bacteria</taxon>
        <taxon>Pseudomonadati</taxon>
        <taxon>Bacteroidota</taxon>
        <taxon>Bacteroidia</taxon>
        <taxon>Bacteroidales</taxon>
        <taxon>Prevotellaceae</taxon>
        <taxon>Prevotella</taxon>
    </lineage>
</organism>
<name>A0A2K9HBK6_9BACT</name>
<keyword evidence="2" id="KW-0347">Helicase</keyword>
<keyword evidence="2" id="KW-0547">Nucleotide-binding</keyword>
<evidence type="ECO:0000313" key="2">
    <source>
        <dbReference type="EMBL" id="SNS08501.1"/>
    </source>
</evidence>
<evidence type="ECO:0000313" key="3">
    <source>
        <dbReference type="Proteomes" id="UP000198427"/>
    </source>
</evidence>
<dbReference type="InterPro" id="IPR027417">
    <property type="entry name" value="P-loop_NTPase"/>
</dbReference>
<feature type="region of interest" description="Disordered" evidence="1">
    <location>
        <begin position="280"/>
        <end position="301"/>
    </location>
</feature>
<dbReference type="PANTHER" id="PTHR30121:SF6">
    <property type="entry name" value="SLR6007 PROTEIN"/>
    <property type="match status" value="1"/>
</dbReference>
<dbReference type="RefSeq" id="WP_089367058.1">
    <property type="nucleotide sequence ID" value="NZ_CP023863.1"/>
</dbReference>
<dbReference type="GeneID" id="94028184"/>
<dbReference type="GO" id="GO:0004386">
    <property type="term" value="F:helicase activity"/>
    <property type="evidence" value="ECO:0007669"/>
    <property type="project" value="UniProtKB-KW"/>
</dbReference>
<dbReference type="Gene3D" id="3.40.50.300">
    <property type="entry name" value="P-loop containing nucleotide triphosphate hydrolases"/>
    <property type="match status" value="2"/>
</dbReference>
<keyword evidence="2" id="KW-0378">Hydrolase</keyword>
<feature type="compositionally biased region" description="Basic and acidic residues" evidence="1">
    <location>
        <begin position="355"/>
        <end position="365"/>
    </location>
</feature>
<keyword evidence="2" id="KW-0067">ATP-binding</keyword>
<sequence length="1056" mass="117368">MKENEIKDKTPMPAPAEAPGEIAKEYKEKTAVIEQEFSNAVRAFDTVITKSYLSELTSYDVVPCTNGQIPNMRWIKVNEIVYEKDEFFVDKMSMLYNALHSSARNICFLLRRGYCKDNKSAVEVFMGTTDISGVNNVSGDILEKGLKGLFPGVSTERSGDIVQELKGSLDKTFAISCVSGVASLREDDKKERFVQGLEKLLDSTNGLKFSVFFVAEQVEDSECASILSNYENLYSAISPMAETQLSFSQSITSGVSEFSSKNFTENVVKSLQKAVAKGTAYSKSHTEHSATTKGNTSSFGGSIGKGPFSASAYYSRTTAKNEGKADTEGRTDSYNLSILEGIQRGLSKGTQQGEGSHRDNQESRSHQITFQNRRVKHYQDLLDKEIDRLQNALPYGLWSMGTYFIAEDDTTATALAGLYKGCIVGDNSNSQVFTVNNWSKHDDKTKDIAQHLLGCQHPRFVLPSNIEVSSGSLVSSKELAIHMSFPQSSVPGILVREETSFGREVKSRAGLNDENAITIGNILHLGEKSTLPVRLSLEELSKHMFVTGSTGSGKSNTIYLIIDKLIKKGKKVLVIEPTKGDYRKVFGGMADMTVYSTRENEKNLLKINPFAFPEGIQVNEHIERLVEIFGVCWPMYAAMPAILKKSIICAYSACGWDIRKSECRHGRLFPTIADVVIQLKKIIASSEYSANTKGDYIGALQTRLESLQTGIYSTILSSSDCTDYEKLYDQNAIIDLHHIGSTETRSLLMAMLVLGLNEWRMSTNDDDMDLPLQHVTVIEEAHNILPRVSKHQSQEGANVLGKSVEMIADVMSRIRTYGEGFIIVDQSPSAIDESAIRNTNTKIVMNLPDGEDCLIAGRAMSLTKDKQISKLSRLATGEAVVWQRGWNEAVLALVDEMSDRVPLKAGDNVSYVKESLRERPSSLFIKRFVKEEALSDEEQKSLQDEIVRAMVPSCVKSELLDVIRHLPSHKESALINSVVRYLGLDVEIIRLFAEYSFVGSLQLKNDLRDFIADDLAIYDTDQQDELLSMVFIWASSQNEMWHKICQDSLPSNPKSK</sequence>
<proteinExistence type="predicted"/>
<keyword evidence="3" id="KW-1185">Reference proteome</keyword>
<dbReference type="SUPFAM" id="SSF52540">
    <property type="entry name" value="P-loop containing nucleoside triphosphate hydrolases"/>
    <property type="match status" value="1"/>
</dbReference>
<feature type="region of interest" description="Disordered" evidence="1">
    <location>
        <begin position="347"/>
        <end position="370"/>
    </location>
</feature>
<dbReference type="KEGG" id="pje:CRM71_01855"/>
<reference evidence="2 3" key="1">
    <citation type="submission" date="2017-06" db="EMBL/GenBank/DDBJ databases">
        <authorList>
            <person name="Varghese N."/>
            <person name="Submissions S."/>
        </authorList>
    </citation>
    <scope>NUCLEOTIDE SEQUENCE [LARGE SCALE GENOMIC DNA]</scope>
    <source>
        <strain evidence="2 3">DSM 26989</strain>
    </source>
</reference>
<dbReference type="EMBL" id="FZNZ01000038">
    <property type="protein sequence ID" value="SNS08501.1"/>
    <property type="molecule type" value="Genomic_DNA"/>
</dbReference>
<dbReference type="Proteomes" id="UP000198427">
    <property type="component" value="Unassembled WGS sequence"/>
</dbReference>
<feature type="region of interest" description="Disordered" evidence="1">
    <location>
        <begin position="1"/>
        <end position="20"/>
    </location>
</feature>
<gene>
    <name evidence="2" type="ORF">SAMN06265364_1387</name>
</gene>
<dbReference type="InterPro" id="IPR051162">
    <property type="entry name" value="T4SS_component"/>
</dbReference>
<dbReference type="AlphaFoldDB" id="A0A2K9HBK6"/>
<feature type="compositionally biased region" description="Polar residues" evidence="1">
    <location>
        <begin position="291"/>
        <end position="300"/>
    </location>
</feature>
<feature type="compositionally biased region" description="Basic and acidic residues" evidence="1">
    <location>
        <begin position="1"/>
        <end position="10"/>
    </location>
</feature>
<accession>A0A2K9HBK6</accession>
<protein>
    <submittedName>
        <fullName evidence="2">DNA helicase HerA, contains HAS-barrel and ATPase domains</fullName>
    </submittedName>
</protein>